<dbReference type="EMBL" id="JASCZI010243142">
    <property type="protein sequence ID" value="MED6212748.1"/>
    <property type="molecule type" value="Genomic_DNA"/>
</dbReference>
<reference evidence="1 2" key="1">
    <citation type="journal article" date="2023" name="Plants (Basel)">
        <title>Bridging the Gap: Combining Genomics and Transcriptomics Approaches to Understand Stylosanthes scabra, an Orphan Legume from the Brazilian Caatinga.</title>
        <authorList>
            <person name="Ferreira-Neto J.R.C."/>
            <person name="da Silva M.D."/>
            <person name="Binneck E."/>
            <person name="de Melo N.F."/>
            <person name="da Silva R.H."/>
            <person name="de Melo A.L.T.M."/>
            <person name="Pandolfi V."/>
            <person name="Bustamante F.O."/>
            <person name="Brasileiro-Vidal A.C."/>
            <person name="Benko-Iseppon A.M."/>
        </authorList>
    </citation>
    <scope>NUCLEOTIDE SEQUENCE [LARGE SCALE GENOMIC DNA]</scope>
    <source>
        <tissue evidence="1">Leaves</tissue>
    </source>
</reference>
<accession>A0ABU6YV10</accession>
<dbReference type="PANTHER" id="PTHR34569:SF2">
    <property type="entry name" value="EXPRESSED PROTEIN"/>
    <property type="match status" value="1"/>
</dbReference>
<evidence type="ECO:0000313" key="1">
    <source>
        <dbReference type="EMBL" id="MED6212748.1"/>
    </source>
</evidence>
<gene>
    <name evidence="1" type="ORF">PIB30_086530</name>
</gene>
<name>A0ABU6YV10_9FABA</name>
<protein>
    <submittedName>
        <fullName evidence="1">Uncharacterized protein</fullName>
    </submittedName>
</protein>
<dbReference type="PANTHER" id="PTHR34569">
    <property type="entry name" value="EXPRESSED PROTEIN"/>
    <property type="match status" value="1"/>
</dbReference>
<organism evidence="1 2">
    <name type="scientific">Stylosanthes scabra</name>
    <dbReference type="NCBI Taxonomy" id="79078"/>
    <lineage>
        <taxon>Eukaryota</taxon>
        <taxon>Viridiplantae</taxon>
        <taxon>Streptophyta</taxon>
        <taxon>Embryophyta</taxon>
        <taxon>Tracheophyta</taxon>
        <taxon>Spermatophyta</taxon>
        <taxon>Magnoliopsida</taxon>
        <taxon>eudicotyledons</taxon>
        <taxon>Gunneridae</taxon>
        <taxon>Pentapetalae</taxon>
        <taxon>rosids</taxon>
        <taxon>fabids</taxon>
        <taxon>Fabales</taxon>
        <taxon>Fabaceae</taxon>
        <taxon>Papilionoideae</taxon>
        <taxon>50 kb inversion clade</taxon>
        <taxon>dalbergioids sensu lato</taxon>
        <taxon>Dalbergieae</taxon>
        <taxon>Pterocarpus clade</taxon>
        <taxon>Stylosanthes</taxon>
    </lineage>
</organism>
<dbReference type="Proteomes" id="UP001341840">
    <property type="component" value="Unassembled WGS sequence"/>
</dbReference>
<evidence type="ECO:0000313" key="2">
    <source>
        <dbReference type="Proteomes" id="UP001341840"/>
    </source>
</evidence>
<keyword evidence="2" id="KW-1185">Reference proteome</keyword>
<proteinExistence type="predicted"/>
<sequence>MEHSAAASAAAATPKKTHLNLDTISNKSSSSYTSLRDMLPFPAAAVNSPTPSAAASSSGGGSISIRNRLVKQAAWAYLQPMSPSPCGPSGPNFIGRLRLRFESDSRRHLRRNADIRCLSFLSDIVACFNRVFQQILHAITRQVPIFSLSL</sequence>
<feature type="non-terminal residue" evidence="1">
    <location>
        <position position="150"/>
    </location>
</feature>
<comment type="caution">
    <text evidence="1">The sequence shown here is derived from an EMBL/GenBank/DDBJ whole genome shotgun (WGS) entry which is preliminary data.</text>
</comment>